<feature type="transmembrane region" description="Helical" evidence="1">
    <location>
        <begin position="46"/>
        <end position="67"/>
    </location>
</feature>
<organism evidence="2 3">
    <name type="scientific">Armillaria luteobubalina</name>
    <dbReference type="NCBI Taxonomy" id="153913"/>
    <lineage>
        <taxon>Eukaryota</taxon>
        <taxon>Fungi</taxon>
        <taxon>Dikarya</taxon>
        <taxon>Basidiomycota</taxon>
        <taxon>Agaricomycotina</taxon>
        <taxon>Agaricomycetes</taxon>
        <taxon>Agaricomycetidae</taxon>
        <taxon>Agaricales</taxon>
        <taxon>Marasmiineae</taxon>
        <taxon>Physalacriaceae</taxon>
        <taxon>Armillaria</taxon>
    </lineage>
</organism>
<gene>
    <name evidence="2" type="ORF">EDD18DRAFT_1191395</name>
</gene>
<keyword evidence="1" id="KW-0812">Transmembrane</keyword>
<name>A0AA39PQ23_9AGAR</name>
<protein>
    <submittedName>
        <fullName evidence="2">Uncharacterized protein</fullName>
    </submittedName>
</protein>
<feature type="transmembrane region" description="Helical" evidence="1">
    <location>
        <begin position="6"/>
        <end position="25"/>
    </location>
</feature>
<dbReference type="EMBL" id="JAUEPU010000041">
    <property type="protein sequence ID" value="KAK0488124.1"/>
    <property type="molecule type" value="Genomic_DNA"/>
</dbReference>
<evidence type="ECO:0000313" key="3">
    <source>
        <dbReference type="Proteomes" id="UP001175228"/>
    </source>
</evidence>
<keyword evidence="3" id="KW-1185">Reference proteome</keyword>
<evidence type="ECO:0000313" key="2">
    <source>
        <dbReference type="EMBL" id="KAK0488124.1"/>
    </source>
</evidence>
<accession>A0AA39PQ23</accession>
<keyword evidence="1" id="KW-1133">Transmembrane helix</keyword>
<comment type="caution">
    <text evidence="2">The sequence shown here is derived from an EMBL/GenBank/DDBJ whole genome shotgun (WGS) entry which is preliminary data.</text>
</comment>
<keyword evidence="1" id="KW-0472">Membrane</keyword>
<proteinExistence type="predicted"/>
<evidence type="ECO:0000256" key="1">
    <source>
        <dbReference type="SAM" id="Phobius"/>
    </source>
</evidence>
<reference evidence="2" key="1">
    <citation type="submission" date="2023-06" db="EMBL/GenBank/DDBJ databases">
        <authorList>
            <consortium name="Lawrence Berkeley National Laboratory"/>
            <person name="Ahrendt S."/>
            <person name="Sahu N."/>
            <person name="Indic B."/>
            <person name="Wong-Bajracharya J."/>
            <person name="Merenyi Z."/>
            <person name="Ke H.-M."/>
            <person name="Monk M."/>
            <person name="Kocsube S."/>
            <person name="Drula E."/>
            <person name="Lipzen A."/>
            <person name="Balint B."/>
            <person name="Henrissat B."/>
            <person name="Andreopoulos B."/>
            <person name="Martin F.M."/>
            <person name="Harder C.B."/>
            <person name="Rigling D."/>
            <person name="Ford K.L."/>
            <person name="Foster G.D."/>
            <person name="Pangilinan J."/>
            <person name="Papanicolaou A."/>
            <person name="Barry K."/>
            <person name="LaButti K."/>
            <person name="Viragh M."/>
            <person name="Koriabine M."/>
            <person name="Yan M."/>
            <person name="Riley R."/>
            <person name="Champramary S."/>
            <person name="Plett K.L."/>
            <person name="Tsai I.J."/>
            <person name="Slot J."/>
            <person name="Sipos G."/>
            <person name="Plett J."/>
            <person name="Nagy L.G."/>
            <person name="Grigoriev I.V."/>
        </authorList>
    </citation>
    <scope>NUCLEOTIDE SEQUENCE</scope>
    <source>
        <strain evidence="2">HWK02</strain>
    </source>
</reference>
<dbReference type="Proteomes" id="UP001175228">
    <property type="component" value="Unassembled WGS sequence"/>
</dbReference>
<dbReference type="AlphaFoldDB" id="A0AA39PQ23"/>
<sequence length="68" mass="7801">MVNFMYFVYGASCTLAPLPTHLILLSHDTRCSRTYTCGLSSSTSPIFYHFFVLMLMNSNLEVIVYILR</sequence>